<dbReference type="OrthoDB" id="10025005at2759"/>
<dbReference type="Gene3D" id="1.10.287.70">
    <property type="match status" value="1"/>
</dbReference>
<organism evidence="8 9">
    <name type="scientific">Halteria grandinella</name>
    <dbReference type="NCBI Taxonomy" id="5974"/>
    <lineage>
        <taxon>Eukaryota</taxon>
        <taxon>Sar</taxon>
        <taxon>Alveolata</taxon>
        <taxon>Ciliophora</taxon>
        <taxon>Intramacronucleata</taxon>
        <taxon>Spirotrichea</taxon>
        <taxon>Stichotrichia</taxon>
        <taxon>Sporadotrichida</taxon>
        <taxon>Halteriidae</taxon>
        <taxon>Halteria</taxon>
    </lineage>
</organism>
<feature type="region of interest" description="Disordered" evidence="5">
    <location>
        <begin position="27"/>
        <end position="141"/>
    </location>
</feature>
<dbReference type="PANTHER" id="PTHR47823:SF9">
    <property type="entry name" value="CHROMOSOME UNDETERMINED SCAFFOLD_10, WHOLE GENOME SHOTGUN SEQUENCE"/>
    <property type="match status" value="1"/>
</dbReference>
<name>A0A8J8P4X1_HALGN</name>
<comment type="subcellular location">
    <subcellularLocation>
        <location evidence="1">Membrane</location>
        <topology evidence="1">Multi-pass membrane protein</topology>
    </subcellularLocation>
</comment>
<evidence type="ECO:0000256" key="5">
    <source>
        <dbReference type="SAM" id="MobiDB-lite"/>
    </source>
</evidence>
<dbReference type="PANTHER" id="PTHR47823">
    <property type="entry name" value="ION_TRANS DOMAIN-CONTAINING PROTEIN"/>
    <property type="match status" value="1"/>
</dbReference>
<feature type="compositionally biased region" description="Polar residues" evidence="5">
    <location>
        <begin position="375"/>
        <end position="392"/>
    </location>
</feature>
<feature type="compositionally biased region" description="Basic and acidic residues" evidence="5">
    <location>
        <begin position="313"/>
        <end position="330"/>
    </location>
</feature>
<reference evidence="8" key="1">
    <citation type="submission" date="2019-06" db="EMBL/GenBank/DDBJ databases">
        <authorList>
            <person name="Zheng W."/>
        </authorList>
    </citation>
    <scope>NUCLEOTIDE SEQUENCE</scope>
    <source>
        <strain evidence="8">QDHG01</strain>
    </source>
</reference>
<evidence type="ECO:0000256" key="2">
    <source>
        <dbReference type="ARBA" id="ARBA00022692"/>
    </source>
</evidence>
<evidence type="ECO:0000313" key="8">
    <source>
        <dbReference type="EMBL" id="TNV87308.1"/>
    </source>
</evidence>
<feature type="transmembrane region" description="Helical" evidence="6">
    <location>
        <begin position="606"/>
        <end position="627"/>
    </location>
</feature>
<proteinExistence type="predicted"/>
<evidence type="ECO:0000256" key="1">
    <source>
        <dbReference type="ARBA" id="ARBA00004141"/>
    </source>
</evidence>
<keyword evidence="3 6" id="KW-1133">Transmembrane helix</keyword>
<dbReference type="Gene3D" id="1.10.287.630">
    <property type="entry name" value="Helix hairpin bin"/>
    <property type="match status" value="1"/>
</dbReference>
<dbReference type="Proteomes" id="UP000785679">
    <property type="component" value="Unassembled WGS sequence"/>
</dbReference>
<feature type="transmembrane region" description="Helical" evidence="6">
    <location>
        <begin position="491"/>
        <end position="510"/>
    </location>
</feature>
<feature type="region of interest" description="Disordered" evidence="5">
    <location>
        <begin position="224"/>
        <end position="392"/>
    </location>
</feature>
<keyword evidence="9" id="KW-1185">Reference proteome</keyword>
<dbReference type="GO" id="GO:0016020">
    <property type="term" value="C:membrane"/>
    <property type="evidence" value="ECO:0007669"/>
    <property type="project" value="UniProtKB-SubCell"/>
</dbReference>
<dbReference type="SUPFAM" id="SSF81324">
    <property type="entry name" value="Voltage-gated potassium channels"/>
    <property type="match status" value="1"/>
</dbReference>
<dbReference type="Pfam" id="PF00520">
    <property type="entry name" value="Ion_trans"/>
    <property type="match status" value="1"/>
</dbReference>
<dbReference type="AlphaFoldDB" id="A0A8J8P4X1"/>
<keyword evidence="4 6" id="KW-0472">Membrane</keyword>
<evidence type="ECO:0000256" key="4">
    <source>
        <dbReference type="ARBA" id="ARBA00023136"/>
    </source>
</evidence>
<feature type="domain" description="Ion transport" evidence="7">
    <location>
        <begin position="462"/>
        <end position="708"/>
    </location>
</feature>
<accession>A0A8J8P4X1</accession>
<dbReference type="EMBL" id="RRYP01000508">
    <property type="protein sequence ID" value="TNV87308.1"/>
    <property type="molecule type" value="Genomic_DNA"/>
</dbReference>
<evidence type="ECO:0000259" key="7">
    <source>
        <dbReference type="Pfam" id="PF00520"/>
    </source>
</evidence>
<feature type="transmembrane region" description="Helical" evidence="6">
    <location>
        <begin position="522"/>
        <end position="544"/>
    </location>
</feature>
<feature type="compositionally biased region" description="Polar residues" evidence="5">
    <location>
        <begin position="297"/>
        <end position="307"/>
    </location>
</feature>
<protein>
    <recommendedName>
        <fullName evidence="7">Ion transport domain-containing protein</fullName>
    </recommendedName>
</protein>
<dbReference type="InterPro" id="IPR005821">
    <property type="entry name" value="Ion_trans_dom"/>
</dbReference>
<comment type="caution">
    <text evidence="8">The sequence shown here is derived from an EMBL/GenBank/DDBJ whole genome shotgun (WGS) entry which is preliminary data.</text>
</comment>
<gene>
    <name evidence="8" type="ORF">FGO68_gene14185</name>
</gene>
<evidence type="ECO:0000313" key="9">
    <source>
        <dbReference type="Proteomes" id="UP000785679"/>
    </source>
</evidence>
<evidence type="ECO:0000256" key="6">
    <source>
        <dbReference type="SAM" id="Phobius"/>
    </source>
</evidence>
<sequence>MTQKELIPFHLKRDSDNVLQLPRKGIQELEKDQKYNDGSSRVADSPRKSPKSLAEYRKGSTQKSVKGQSNKHEQQSSSDYIAFKQSLISGRNHLIPRPSGEQSSVHLNSNQQRQSHIDGNSSDTIAGGMSKTTSQLAKGGGQESVVNALGVKVEWSKILQGHPQKKKLTREKQRDFHHEFTKGPQAESDDIKIKKNIEKLDAQDIFRNTRFFKDLLKDKMREQLKRGSTIRKNNGSDSENPKIRKSLKVPENNTKTGDDSMIADDTEVLPGGGTKQYQKMMTTYHVGDREKRENRDQGGNYNSQLRATKSFKIHQDNKSKKVNTDDHENGSFDENLAGGEYSNQQTNRRKSSKNVSQIVEDRIQVEDVDQEASEDQSQNDSKQEFNSSQHQLITDQGGVHRGITLKRLQSQFDAFTALDHQDQEDEEEQYEEQIKRINSYRYNKYLIMPESDFRTAVDAISFVLLLFISLYIPFVISYNVDTSGFFENVEFFIDVWFLFEIFINFFTGFYEKGTLVMHLPRILKSYICGYFFADVLSSVPISFFSNDQMLDSISPHALQSAKFIRMIRMTRYLRLLRLVRFVKVSKLMQAFEVLIVSEQASLIMRFLNICFFVVFIAHWIACVLYSVTEYETDEGVSWLYLQNLQDASISEKYVNALYWVITTTCTVGYGDFHPTTTAERVVVMVCMLVQSGMFAYIIGDISRMVSNFNLLATHFKERMNYVEKFLREKDIPINLRQQVKRYLEYNWETPKRQFERKNYSLFQREDSLKYRCPWLFPY</sequence>
<feature type="compositionally biased region" description="Polar residues" evidence="5">
    <location>
        <begin position="100"/>
        <end position="136"/>
    </location>
</feature>
<feature type="transmembrane region" description="Helical" evidence="6">
    <location>
        <begin position="459"/>
        <end position="479"/>
    </location>
</feature>
<evidence type="ECO:0000256" key="3">
    <source>
        <dbReference type="ARBA" id="ARBA00022989"/>
    </source>
</evidence>
<dbReference type="GO" id="GO:0005249">
    <property type="term" value="F:voltage-gated potassium channel activity"/>
    <property type="evidence" value="ECO:0007669"/>
    <property type="project" value="InterPro"/>
</dbReference>
<feature type="transmembrane region" description="Helical" evidence="6">
    <location>
        <begin position="681"/>
        <end position="699"/>
    </location>
</feature>
<keyword evidence="2 6" id="KW-0812">Transmembrane</keyword>
<dbReference type="PRINTS" id="PR01463">
    <property type="entry name" value="EAGCHANLFMLY"/>
</dbReference>
<feature type="compositionally biased region" description="Polar residues" evidence="5">
    <location>
        <begin position="59"/>
        <end position="68"/>
    </location>
</feature>
<dbReference type="InterPro" id="IPR003938">
    <property type="entry name" value="K_chnl_volt-dep_EAG/ELK/ERG"/>
</dbReference>
<feature type="compositionally biased region" description="Basic and acidic residues" evidence="5">
    <location>
        <begin position="286"/>
        <end position="296"/>
    </location>
</feature>